<dbReference type="SUPFAM" id="SSF56731">
    <property type="entry name" value="DNA primase core"/>
    <property type="match status" value="1"/>
</dbReference>
<proteinExistence type="inferred from homology"/>
<evidence type="ECO:0000256" key="3">
    <source>
        <dbReference type="ARBA" id="ARBA00022679"/>
    </source>
</evidence>
<evidence type="ECO:0000256" key="2">
    <source>
        <dbReference type="ARBA" id="ARBA00022515"/>
    </source>
</evidence>
<keyword evidence="8 12" id="KW-0862">Zinc</keyword>
<evidence type="ECO:0000256" key="14">
    <source>
        <dbReference type="PIRSR" id="PIRSR002811-1"/>
    </source>
</evidence>
<sequence>MKRGDFVSQRIPEQVIENVRNNVNIVDIVGQYVQLSKSGRNLFGLCPFHEEKTPSFSVTEEKQIFHCFSCHRGGNVFKFIMEIENISFPEAVLKVAELGNVEIDEKIMHDFDSSDTESSNSRKLKKVHADATQLYHHILVNTQIGEEALDYLHERGLNDDIINEFNLGYAPEKAILGAFFTERKVASEVLKKSGLFVEYDDGTLNDRFRDRVLFPIRDAQGSTIAFSGRLLHKDDKQPKYLNSPETELFNKRKILFNFDKAKSEIRQKKFAILFEGFMDVLAAYRSGIKNGIASMGTSLTNEQIYLLERTTNELFLCYDGDSAGQNAIARALELLEPVTKLKLGVIRIPEKMDPDEYVQKYGEKAFVQLIADAHETKIAFYMRYYQQNRNLANENDQLAYIADVMEKLAVVESPVEQDLYLNQLANRFALEKDSLKLQLREFVKKFKPQKQLKSAKDNSLKYLSGRHTTNSQKYSKIERAERLLIYRILHEQNTRIRMKRYTNFSFVHDDYQLIYIISEGYFNVYPEYETARFLDFLDNERARQLVVSLELDNYALESSDEEFVDCIDVISNQSPLEQEITELKQKLVDAKKVNNNELVTSLTIKLVTLLQQQQTNKSASL</sequence>
<evidence type="ECO:0000256" key="6">
    <source>
        <dbReference type="ARBA" id="ARBA00022723"/>
    </source>
</evidence>
<dbReference type="PANTHER" id="PTHR30313:SF2">
    <property type="entry name" value="DNA PRIMASE"/>
    <property type="match status" value="1"/>
</dbReference>
<comment type="similarity">
    <text evidence="12 13">Belongs to the DnaG primase family.</text>
</comment>
<evidence type="ECO:0000256" key="12">
    <source>
        <dbReference type="HAMAP-Rule" id="MF_00974"/>
    </source>
</evidence>
<dbReference type="PATRIC" id="fig|1423759.3.peg.49"/>
<comment type="caution">
    <text evidence="16">The sequence shown here is derived from an EMBL/GenBank/DDBJ whole genome shotgun (WGS) entry which is preliminary data.</text>
</comment>
<dbReference type="GO" id="GO:0008270">
    <property type="term" value="F:zinc ion binding"/>
    <property type="evidence" value="ECO:0007669"/>
    <property type="project" value="UniProtKB-UniRule"/>
</dbReference>
<feature type="domain" description="Toprim" evidence="15">
    <location>
        <begin position="269"/>
        <end position="353"/>
    </location>
</feature>
<dbReference type="EC" id="2.7.7.101" evidence="12"/>
<evidence type="ECO:0000256" key="7">
    <source>
        <dbReference type="ARBA" id="ARBA00022771"/>
    </source>
</evidence>
<dbReference type="Gene3D" id="3.40.1360.10">
    <property type="match status" value="1"/>
</dbReference>
<evidence type="ECO:0000256" key="4">
    <source>
        <dbReference type="ARBA" id="ARBA00022695"/>
    </source>
</evidence>
<dbReference type="CDD" id="cd03364">
    <property type="entry name" value="TOPRIM_DnaG_primases"/>
    <property type="match status" value="1"/>
</dbReference>
<dbReference type="AlphaFoldDB" id="A0A0R1MRD9"/>
<keyword evidence="7 12" id="KW-0863">Zinc-finger</keyword>
<dbReference type="PROSITE" id="PS50880">
    <property type="entry name" value="TOPRIM"/>
    <property type="match status" value="1"/>
</dbReference>
<comment type="function">
    <text evidence="12 13">RNA polymerase that catalyzes the synthesis of short RNA molecules used as primers for DNA polymerase during DNA replication.</text>
</comment>
<dbReference type="InterPro" id="IPR006295">
    <property type="entry name" value="DNA_primase_DnaG"/>
</dbReference>
<dbReference type="InterPro" id="IPR002694">
    <property type="entry name" value="Znf_CHC2"/>
</dbReference>
<dbReference type="PANTHER" id="PTHR30313">
    <property type="entry name" value="DNA PRIMASE"/>
    <property type="match status" value="1"/>
</dbReference>
<dbReference type="Proteomes" id="UP000051448">
    <property type="component" value="Unassembled WGS sequence"/>
</dbReference>
<comment type="subunit">
    <text evidence="12">Monomer. Interacts with DnaB.</text>
</comment>
<organism evidence="16 17">
    <name type="scientific">Liquorilactobacillus hordei DSM 19519</name>
    <dbReference type="NCBI Taxonomy" id="1423759"/>
    <lineage>
        <taxon>Bacteria</taxon>
        <taxon>Bacillati</taxon>
        <taxon>Bacillota</taxon>
        <taxon>Bacilli</taxon>
        <taxon>Lactobacillales</taxon>
        <taxon>Lactobacillaceae</taxon>
        <taxon>Liquorilactobacillus</taxon>
    </lineage>
</organism>
<dbReference type="Pfam" id="PF08275">
    <property type="entry name" value="DNAG_N"/>
    <property type="match status" value="1"/>
</dbReference>
<keyword evidence="1 12" id="KW-0240">DNA-directed RNA polymerase</keyword>
<dbReference type="SMART" id="SM00400">
    <property type="entry name" value="ZnF_CHCC"/>
    <property type="match status" value="1"/>
</dbReference>
<dbReference type="Pfam" id="PF01807">
    <property type="entry name" value="Zn_ribbon_DnaG"/>
    <property type="match status" value="1"/>
</dbReference>
<evidence type="ECO:0000256" key="5">
    <source>
        <dbReference type="ARBA" id="ARBA00022705"/>
    </source>
</evidence>
<dbReference type="GO" id="GO:0003677">
    <property type="term" value="F:DNA binding"/>
    <property type="evidence" value="ECO:0007669"/>
    <property type="project" value="UniProtKB-KW"/>
</dbReference>
<keyword evidence="11 12" id="KW-0804">Transcription</keyword>
<evidence type="ECO:0000256" key="11">
    <source>
        <dbReference type="ARBA" id="ARBA00023163"/>
    </source>
</evidence>
<dbReference type="InterPro" id="IPR034151">
    <property type="entry name" value="TOPRIM_DnaG_bac"/>
</dbReference>
<keyword evidence="10 12" id="KW-0238">DNA-binding</keyword>
<dbReference type="InterPro" id="IPR037068">
    <property type="entry name" value="DNA_primase_core_N_sf"/>
</dbReference>
<comment type="domain">
    <text evidence="12">Contains an N-terminal zinc-binding domain, a central core domain that contains the primase activity, and a C-terminal DnaB-binding domain.</text>
</comment>
<evidence type="ECO:0000256" key="1">
    <source>
        <dbReference type="ARBA" id="ARBA00022478"/>
    </source>
</evidence>
<dbReference type="Pfam" id="PF10410">
    <property type="entry name" value="DnaB_bind"/>
    <property type="match status" value="1"/>
</dbReference>
<keyword evidence="2 12" id="KW-0639">Primosome</keyword>
<dbReference type="SUPFAM" id="SSF57783">
    <property type="entry name" value="Zinc beta-ribbon"/>
    <property type="match status" value="1"/>
</dbReference>
<dbReference type="GO" id="GO:1990077">
    <property type="term" value="C:primosome complex"/>
    <property type="evidence" value="ECO:0007669"/>
    <property type="project" value="UniProtKB-KW"/>
</dbReference>
<dbReference type="STRING" id="1423759.FC92_GL000049"/>
<dbReference type="GO" id="GO:0006269">
    <property type="term" value="P:DNA replication, synthesis of primer"/>
    <property type="evidence" value="ECO:0007669"/>
    <property type="project" value="UniProtKB-UniRule"/>
</dbReference>
<evidence type="ECO:0000259" key="15">
    <source>
        <dbReference type="PROSITE" id="PS50880"/>
    </source>
</evidence>
<accession>A0A0R1MRD9</accession>
<dbReference type="InterPro" id="IPR036977">
    <property type="entry name" value="DNA_primase_Znf_CHC2"/>
</dbReference>
<evidence type="ECO:0000313" key="16">
    <source>
        <dbReference type="EMBL" id="KRL08260.1"/>
    </source>
</evidence>
<dbReference type="InterPro" id="IPR050219">
    <property type="entry name" value="DnaG_primase"/>
</dbReference>
<evidence type="ECO:0000256" key="13">
    <source>
        <dbReference type="PIRNR" id="PIRNR002811"/>
    </source>
</evidence>
<keyword evidence="17" id="KW-1185">Reference proteome</keyword>
<protein>
    <recommendedName>
        <fullName evidence="12 13">DNA primase</fullName>
        <ecNumber evidence="12">2.7.7.101</ecNumber>
    </recommendedName>
</protein>
<dbReference type="PIRSF" id="PIRSF002811">
    <property type="entry name" value="DnaG"/>
    <property type="match status" value="1"/>
</dbReference>
<dbReference type="InterPro" id="IPR016136">
    <property type="entry name" value="DNA_helicase_N/primase_C"/>
</dbReference>
<keyword evidence="4 12" id="KW-0548">Nucleotidyltransferase</keyword>
<evidence type="ECO:0000256" key="8">
    <source>
        <dbReference type="ARBA" id="ARBA00022833"/>
    </source>
</evidence>
<keyword evidence="3 12" id="KW-0808">Transferase</keyword>
<dbReference type="FunFam" id="3.90.580.10:FF:000001">
    <property type="entry name" value="DNA primase"/>
    <property type="match status" value="1"/>
</dbReference>
<dbReference type="SMART" id="SM00493">
    <property type="entry name" value="TOPRIM"/>
    <property type="match status" value="1"/>
</dbReference>
<keyword evidence="9" id="KW-0460">Magnesium</keyword>
<keyword evidence="5 12" id="KW-0235">DNA replication</keyword>
<gene>
    <name evidence="12" type="primary">dnaG</name>
    <name evidence="16" type="ORF">FC92_GL000049</name>
</gene>
<name>A0A0R1MRD9_9LACO</name>
<dbReference type="InterPro" id="IPR019475">
    <property type="entry name" value="DNA_primase_DnaB-bd"/>
</dbReference>
<dbReference type="GO" id="GO:0005737">
    <property type="term" value="C:cytoplasm"/>
    <property type="evidence" value="ECO:0007669"/>
    <property type="project" value="TreeGrafter"/>
</dbReference>
<keyword evidence="6 12" id="KW-0479">Metal-binding</keyword>
<dbReference type="Gene3D" id="3.90.580.10">
    <property type="entry name" value="Zinc finger, CHC2-type domain"/>
    <property type="match status" value="1"/>
</dbReference>
<comment type="catalytic activity">
    <reaction evidence="12">
        <text>ssDNA + n NTP = ssDNA/pppN(pN)n-1 hybrid + (n-1) diphosphate.</text>
        <dbReference type="EC" id="2.7.7.101"/>
    </reaction>
</comment>
<feature type="zinc finger region" description="CHC2-type" evidence="12 14">
    <location>
        <begin position="46"/>
        <end position="70"/>
    </location>
</feature>
<dbReference type="Gene3D" id="3.90.980.10">
    <property type="entry name" value="DNA primase, catalytic core, N-terminal domain"/>
    <property type="match status" value="1"/>
</dbReference>
<comment type="cofactor">
    <cofactor evidence="12 13 14">
        <name>Zn(2+)</name>
        <dbReference type="ChEBI" id="CHEBI:29105"/>
    </cofactor>
    <text evidence="12 13 14">Binds 1 zinc ion per monomer.</text>
</comment>
<dbReference type="Pfam" id="PF13155">
    <property type="entry name" value="Toprim_2"/>
    <property type="match status" value="1"/>
</dbReference>
<dbReference type="Gene3D" id="1.10.860.10">
    <property type="entry name" value="DNAb Helicase, Chain A"/>
    <property type="match status" value="1"/>
</dbReference>
<evidence type="ECO:0000256" key="10">
    <source>
        <dbReference type="ARBA" id="ARBA00023125"/>
    </source>
</evidence>
<dbReference type="EMBL" id="AZDX01000001">
    <property type="protein sequence ID" value="KRL08260.1"/>
    <property type="molecule type" value="Genomic_DNA"/>
</dbReference>
<evidence type="ECO:0000313" key="17">
    <source>
        <dbReference type="Proteomes" id="UP000051448"/>
    </source>
</evidence>
<dbReference type="InterPro" id="IPR006171">
    <property type="entry name" value="TOPRIM_dom"/>
</dbReference>
<dbReference type="GO" id="GO:0000428">
    <property type="term" value="C:DNA-directed RNA polymerase complex"/>
    <property type="evidence" value="ECO:0007669"/>
    <property type="project" value="UniProtKB-KW"/>
</dbReference>
<evidence type="ECO:0000256" key="9">
    <source>
        <dbReference type="ARBA" id="ARBA00022842"/>
    </source>
</evidence>
<dbReference type="GO" id="GO:0003899">
    <property type="term" value="F:DNA-directed RNA polymerase activity"/>
    <property type="evidence" value="ECO:0007669"/>
    <property type="project" value="UniProtKB-UniRule"/>
</dbReference>
<dbReference type="NCBIfam" id="TIGR01391">
    <property type="entry name" value="dnaG"/>
    <property type="match status" value="1"/>
</dbReference>
<dbReference type="InterPro" id="IPR030846">
    <property type="entry name" value="DnaG_bac"/>
</dbReference>
<dbReference type="InterPro" id="IPR013264">
    <property type="entry name" value="DNAG_N"/>
</dbReference>
<reference evidence="16 17" key="1">
    <citation type="journal article" date="2015" name="Genome Announc.">
        <title>Expanding the biotechnology potential of lactobacilli through comparative genomics of 213 strains and associated genera.</title>
        <authorList>
            <person name="Sun Z."/>
            <person name="Harris H.M."/>
            <person name="McCann A."/>
            <person name="Guo C."/>
            <person name="Argimon S."/>
            <person name="Zhang W."/>
            <person name="Yang X."/>
            <person name="Jeffery I.B."/>
            <person name="Cooney J.C."/>
            <person name="Kagawa T.F."/>
            <person name="Liu W."/>
            <person name="Song Y."/>
            <person name="Salvetti E."/>
            <person name="Wrobel A."/>
            <person name="Rasinkangas P."/>
            <person name="Parkhill J."/>
            <person name="Rea M.C."/>
            <person name="O'Sullivan O."/>
            <person name="Ritari J."/>
            <person name="Douillard F.P."/>
            <person name="Paul Ross R."/>
            <person name="Yang R."/>
            <person name="Briner A.E."/>
            <person name="Felis G.E."/>
            <person name="de Vos W.M."/>
            <person name="Barrangou R."/>
            <person name="Klaenhammer T.R."/>
            <person name="Caufield P.W."/>
            <person name="Cui Y."/>
            <person name="Zhang H."/>
            <person name="O'Toole P.W."/>
        </authorList>
    </citation>
    <scope>NUCLEOTIDE SEQUENCE [LARGE SCALE GENOMIC DNA]</scope>
    <source>
        <strain evidence="16 17">DSM 19519</strain>
    </source>
</reference>
<dbReference type="HAMAP" id="MF_00974">
    <property type="entry name" value="DNA_primase_DnaG"/>
    <property type="match status" value="1"/>
</dbReference>